<evidence type="ECO:0000313" key="3">
    <source>
        <dbReference type="Proteomes" id="UP000234323"/>
    </source>
</evidence>
<sequence length="78" mass="8420">MQGNSGIKPLQIVVMIPVRNLNREEILQGGLRELSTPAKGEAENDDDAKEDGDGSVSQSLTRLYQKATRAGLRVAKAN</sequence>
<name>A0A2I1GIQ2_9GLOM</name>
<proteinExistence type="predicted"/>
<comment type="caution">
    <text evidence="2">The sequence shown here is derived from an EMBL/GenBank/DDBJ whole genome shotgun (WGS) entry which is preliminary data.</text>
</comment>
<dbReference type="EMBL" id="LLXI01000459">
    <property type="protein sequence ID" value="PKY46509.1"/>
    <property type="molecule type" value="Genomic_DNA"/>
</dbReference>
<protein>
    <submittedName>
        <fullName evidence="2">Uncharacterized protein</fullName>
    </submittedName>
</protein>
<keyword evidence="3" id="KW-1185">Reference proteome</keyword>
<accession>A0A2I1GIQ2</accession>
<gene>
    <name evidence="2" type="ORF">RhiirA4_461393</name>
</gene>
<dbReference type="Proteomes" id="UP000234323">
    <property type="component" value="Unassembled WGS sequence"/>
</dbReference>
<dbReference type="AlphaFoldDB" id="A0A2I1GIQ2"/>
<organism evidence="2 3">
    <name type="scientific">Rhizophagus irregularis</name>
    <dbReference type="NCBI Taxonomy" id="588596"/>
    <lineage>
        <taxon>Eukaryota</taxon>
        <taxon>Fungi</taxon>
        <taxon>Fungi incertae sedis</taxon>
        <taxon>Mucoromycota</taxon>
        <taxon>Glomeromycotina</taxon>
        <taxon>Glomeromycetes</taxon>
        <taxon>Glomerales</taxon>
        <taxon>Glomeraceae</taxon>
        <taxon>Rhizophagus</taxon>
    </lineage>
</organism>
<reference evidence="2 3" key="1">
    <citation type="submission" date="2015-10" db="EMBL/GenBank/DDBJ databases">
        <title>Genome analyses suggest a sexual origin of heterokaryosis in a supposedly ancient asexual fungus.</title>
        <authorList>
            <person name="Ropars J."/>
            <person name="Sedzielewska K."/>
            <person name="Noel J."/>
            <person name="Charron P."/>
            <person name="Farinelli L."/>
            <person name="Marton T."/>
            <person name="Kruger M."/>
            <person name="Pelin A."/>
            <person name="Brachmann A."/>
            <person name="Corradi N."/>
        </authorList>
    </citation>
    <scope>NUCLEOTIDE SEQUENCE [LARGE SCALE GENOMIC DNA]</scope>
    <source>
        <strain evidence="2 3">A4</strain>
    </source>
</reference>
<evidence type="ECO:0000256" key="1">
    <source>
        <dbReference type="SAM" id="MobiDB-lite"/>
    </source>
</evidence>
<feature type="region of interest" description="Disordered" evidence="1">
    <location>
        <begin position="30"/>
        <end position="60"/>
    </location>
</feature>
<evidence type="ECO:0000313" key="2">
    <source>
        <dbReference type="EMBL" id="PKY46509.1"/>
    </source>
</evidence>